<reference evidence="1" key="1">
    <citation type="journal article" date="2021" name="Open Biol.">
        <title>Shared evolutionary footprints suggest mitochondrial oxidative damage underlies multiple complex I losses in fungi.</title>
        <authorList>
            <person name="Schikora-Tamarit M.A."/>
            <person name="Marcet-Houben M."/>
            <person name="Nosek J."/>
            <person name="Gabaldon T."/>
        </authorList>
    </citation>
    <scope>NUCLEOTIDE SEQUENCE</scope>
    <source>
        <strain evidence="1">CBS2887</strain>
    </source>
</reference>
<proteinExistence type="predicted"/>
<comment type="caution">
    <text evidence="1">The sequence shown here is derived from an EMBL/GenBank/DDBJ whole genome shotgun (WGS) entry which is preliminary data.</text>
</comment>
<gene>
    <name evidence="1" type="ORF">WICPIJ_000347</name>
</gene>
<organism evidence="1 2">
    <name type="scientific">Wickerhamomyces pijperi</name>
    <name type="common">Yeast</name>
    <name type="synonym">Pichia pijperi</name>
    <dbReference type="NCBI Taxonomy" id="599730"/>
    <lineage>
        <taxon>Eukaryota</taxon>
        <taxon>Fungi</taxon>
        <taxon>Dikarya</taxon>
        <taxon>Ascomycota</taxon>
        <taxon>Saccharomycotina</taxon>
        <taxon>Saccharomycetes</taxon>
        <taxon>Phaffomycetales</taxon>
        <taxon>Wickerhamomycetaceae</taxon>
        <taxon>Wickerhamomyces</taxon>
    </lineage>
</organism>
<evidence type="ECO:0000313" key="2">
    <source>
        <dbReference type="Proteomes" id="UP000774326"/>
    </source>
</evidence>
<keyword evidence="2" id="KW-1185">Reference proteome</keyword>
<reference evidence="1" key="2">
    <citation type="submission" date="2021-01" db="EMBL/GenBank/DDBJ databases">
        <authorList>
            <person name="Schikora-Tamarit M.A."/>
        </authorList>
    </citation>
    <scope>NUCLEOTIDE SEQUENCE</scope>
    <source>
        <strain evidence="1">CBS2887</strain>
    </source>
</reference>
<accession>A0A9P8TSQ3</accession>
<name>A0A9P8TSQ3_WICPI</name>
<evidence type="ECO:0000313" key="1">
    <source>
        <dbReference type="EMBL" id="KAH3688656.1"/>
    </source>
</evidence>
<protein>
    <submittedName>
        <fullName evidence="1">Uncharacterized protein</fullName>
    </submittedName>
</protein>
<sequence length="115" mass="12021">MFKNSIVSISNPKFPSMISNTKSAILAASIIEFKSLATSMNVKRRLLPLTTVIGPLTSVKDCLANCLTKDLINVVLPVPGGPTTATMTGGGSSSGVRSTIGTCNFFSLTSLERIA</sequence>
<dbReference type="EMBL" id="JAEUBG010000218">
    <property type="protein sequence ID" value="KAH3688656.1"/>
    <property type="molecule type" value="Genomic_DNA"/>
</dbReference>
<dbReference type="Proteomes" id="UP000774326">
    <property type="component" value="Unassembled WGS sequence"/>
</dbReference>
<dbReference type="AlphaFoldDB" id="A0A9P8TSQ3"/>